<dbReference type="AlphaFoldDB" id="A0A8D8FQH3"/>
<accession>A0A8D8FQH3</accession>
<proteinExistence type="predicted"/>
<dbReference type="EMBL" id="HBUE01084184">
    <property type="protein sequence ID" value="CAG6478948.1"/>
    <property type="molecule type" value="Transcribed_RNA"/>
</dbReference>
<organism evidence="1">
    <name type="scientific">Culex pipiens</name>
    <name type="common">House mosquito</name>
    <dbReference type="NCBI Taxonomy" id="7175"/>
    <lineage>
        <taxon>Eukaryota</taxon>
        <taxon>Metazoa</taxon>
        <taxon>Ecdysozoa</taxon>
        <taxon>Arthropoda</taxon>
        <taxon>Hexapoda</taxon>
        <taxon>Insecta</taxon>
        <taxon>Pterygota</taxon>
        <taxon>Neoptera</taxon>
        <taxon>Endopterygota</taxon>
        <taxon>Diptera</taxon>
        <taxon>Nematocera</taxon>
        <taxon>Culicoidea</taxon>
        <taxon>Culicidae</taxon>
        <taxon>Culicinae</taxon>
        <taxon>Culicini</taxon>
        <taxon>Culex</taxon>
        <taxon>Culex</taxon>
    </lineage>
</organism>
<evidence type="ECO:0000313" key="1">
    <source>
        <dbReference type="EMBL" id="CAG6478948.1"/>
    </source>
</evidence>
<reference evidence="1" key="1">
    <citation type="submission" date="2021-05" db="EMBL/GenBank/DDBJ databases">
        <authorList>
            <person name="Alioto T."/>
            <person name="Alioto T."/>
            <person name="Gomez Garrido J."/>
        </authorList>
    </citation>
    <scope>NUCLEOTIDE SEQUENCE</scope>
</reference>
<protein>
    <submittedName>
        <fullName evidence="1">(northern house mosquito) hypothetical protein</fullName>
    </submittedName>
</protein>
<name>A0A8D8FQH3_CULPI</name>
<sequence>MTVTLHFSKVRPRVRAIASDKMCAWEPESNKVRHGWNLPALSATLMIAVCSKTCWGDFSAPLLKHDVASCSFSSFTPGAPVPLGPAFTLADDTADGTFADTGAASGFGLVCCWFFSWCNKLWCFSPHLQDRSDGHFPTR</sequence>